<reference evidence="8 9" key="1">
    <citation type="journal article" date="2013" name="BMC Genomics">
        <title>Reconstruction of the lipid metabolism for the microalga Monoraphidium neglectum from its genome sequence reveals characteristics suitable for biofuel production.</title>
        <authorList>
            <person name="Bogen C."/>
            <person name="Al-Dilaimi A."/>
            <person name="Albersmeier A."/>
            <person name="Wichmann J."/>
            <person name="Grundmann M."/>
            <person name="Rupp O."/>
            <person name="Lauersen K.J."/>
            <person name="Blifernez-Klassen O."/>
            <person name="Kalinowski J."/>
            <person name="Goesmann A."/>
            <person name="Mussgnug J.H."/>
            <person name="Kruse O."/>
        </authorList>
    </citation>
    <scope>NUCLEOTIDE SEQUENCE [LARGE SCALE GENOMIC DNA]</scope>
    <source>
        <strain evidence="8 9">SAG 48.87</strain>
    </source>
</reference>
<dbReference type="KEGG" id="mng:MNEG_2548"/>
<comment type="similarity">
    <text evidence="2">Belongs to the CRT-like transporter family.</text>
</comment>
<evidence type="ECO:0000313" key="8">
    <source>
        <dbReference type="EMBL" id="KIZ05413.1"/>
    </source>
</evidence>
<dbReference type="RefSeq" id="XP_013904432.1">
    <property type="nucleotide sequence ID" value="XM_014048978.1"/>
</dbReference>
<sequence>MLAIPKGQFLFIGACEALAQVLLMAGAAHLPGALLPLLMQTSLFWQVAFSALLLGTRPTLNQLAGVALVSAGVALASLPPPAAAGAAAAPALVRPENFKHVALCVISFAFPSLSVILKEGIFREARRKLGRDLEVLVVNAFGSTAQAVFVLALLPLITAIRGLPLESLPQVLLEGGRVLAGQPAQVGGAVLPGAPLFPAAYVLANVAFNITALSLVRSTGAVTASLALACLVPLSVLAFALPLPLLQQAALGPNFWAGCGLLMGGLACYNWKKGAASSGK</sequence>
<dbReference type="AlphaFoldDB" id="A0A0D2K4M4"/>
<feature type="transmembrane region" description="Helical" evidence="7">
    <location>
        <begin position="255"/>
        <end position="271"/>
    </location>
</feature>
<keyword evidence="4 7" id="KW-0812">Transmembrane</keyword>
<dbReference type="PANTHER" id="PTHR31326:SF1">
    <property type="entry name" value="PROTEIN CLT2, CHLOROPLASTIC"/>
    <property type="match status" value="1"/>
</dbReference>
<feature type="transmembrane region" description="Helical" evidence="7">
    <location>
        <begin position="137"/>
        <end position="160"/>
    </location>
</feature>
<feature type="transmembrane region" description="Helical" evidence="7">
    <location>
        <begin position="223"/>
        <end position="243"/>
    </location>
</feature>
<dbReference type="OrthoDB" id="416555at2759"/>
<proteinExistence type="inferred from homology"/>
<dbReference type="GeneID" id="25735426"/>
<feature type="transmembrane region" description="Helical" evidence="7">
    <location>
        <begin position="9"/>
        <end position="28"/>
    </location>
</feature>
<dbReference type="SUPFAM" id="SSF103481">
    <property type="entry name" value="Multidrug resistance efflux transporter EmrE"/>
    <property type="match status" value="1"/>
</dbReference>
<dbReference type="InterPro" id="IPR013936">
    <property type="entry name" value="CRT-like"/>
</dbReference>
<name>A0A0D2K4M4_9CHLO</name>
<dbReference type="PANTHER" id="PTHR31326">
    <property type="entry name" value="PROTEIN CLT2, CHLOROPLASTIC"/>
    <property type="match status" value="1"/>
</dbReference>
<dbReference type="Proteomes" id="UP000054498">
    <property type="component" value="Unassembled WGS sequence"/>
</dbReference>
<evidence type="ECO:0000256" key="3">
    <source>
        <dbReference type="ARBA" id="ARBA00022448"/>
    </source>
</evidence>
<keyword evidence="3" id="KW-0813">Transport</keyword>
<accession>A0A0D2K4M4</accession>
<dbReference type="InterPro" id="IPR037185">
    <property type="entry name" value="EmrE-like"/>
</dbReference>
<keyword evidence="5 7" id="KW-1133">Transmembrane helix</keyword>
<evidence type="ECO:0000256" key="2">
    <source>
        <dbReference type="ARBA" id="ARBA00006690"/>
    </source>
</evidence>
<evidence type="ECO:0000256" key="7">
    <source>
        <dbReference type="SAM" id="Phobius"/>
    </source>
</evidence>
<feature type="transmembrane region" description="Helical" evidence="7">
    <location>
        <begin position="66"/>
        <end position="92"/>
    </location>
</feature>
<evidence type="ECO:0000256" key="1">
    <source>
        <dbReference type="ARBA" id="ARBA00004141"/>
    </source>
</evidence>
<dbReference type="EMBL" id="KK100510">
    <property type="protein sequence ID" value="KIZ05413.1"/>
    <property type="molecule type" value="Genomic_DNA"/>
</dbReference>
<evidence type="ECO:0000313" key="9">
    <source>
        <dbReference type="Proteomes" id="UP000054498"/>
    </source>
</evidence>
<keyword evidence="6 7" id="KW-0472">Membrane</keyword>
<evidence type="ECO:0000256" key="5">
    <source>
        <dbReference type="ARBA" id="ARBA00022989"/>
    </source>
</evidence>
<dbReference type="Pfam" id="PF08627">
    <property type="entry name" value="CRT-like"/>
    <property type="match status" value="1"/>
</dbReference>
<feature type="transmembrane region" description="Helical" evidence="7">
    <location>
        <begin position="98"/>
        <end position="117"/>
    </location>
</feature>
<protein>
    <submittedName>
        <fullName evidence="8">Uncharacterized protein</fullName>
    </submittedName>
</protein>
<keyword evidence="9" id="KW-1185">Reference proteome</keyword>
<feature type="transmembrane region" description="Helical" evidence="7">
    <location>
        <begin position="196"/>
        <end position="216"/>
    </location>
</feature>
<dbReference type="GO" id="GO:0016020">
    <property type="term" value="C:membrane"/>
    <property type="evidence" value="ECO:0007669"/>
    <property type="project" value="UniProtKB-SubCell"/>
</dbReference>
<comment type="subcellular location">
    <subcellularLocation>
        <location evidence="1">Membrane</location>
        <topology evidence="1">Multi-pass membrane protein</topology>
    </subcellularLocation>
</comment>
<evidence type="ECO:0000256" key="6">
    <source>
        <dbReference type="ARBA" id="ARBA00023136"/>
    </source>
</evidence>
<gene>
    <name evidence="8" type="ORF">MNEG_2548</name>
</gene>
<feature type="transmembrane region" description="Helical" evidence="7">
    <location>
        <begin position="34"/>
        <end position="54"/>
    </location>
</feature>
<evidence type="ECO:0000256" key="4">
    <source>
        <dbReference type="ARBA" id="ARBA00022692"/>
    </source>
</evidence>
<organism evidence="8 9">
    <name type="scientific">Monoraphidium neglectum</name>
    <dbReference type="NCBI Taxonomy" id="145388"/>
    <lineage>
        <taxon>Eukaryota</taxon>
        <taxon>Viridiplantae</taxon>
        <taxon>Chlorophyta</taxon>
        <taxon>core chlorophytes</taxon>
        <taxon>Chlorophyceae</taxon>
        <taxon>CS clade</taxon>
        <taxon>Sphaeropleales</taxon>
        <taxon>Selenastraceae</taxon>
        <taxon>Monoraphidium</taxon>
    </lineage>
</organism>